<keyword evidence="2" id="KW-1185">Reference proteome</keyword>
<protein>
    <submittedName>
        <fullName evidence="1">Uncharacterized protein</fullName>
    </submittedName>
</protein>
<dbReference type="InParanoid" id="G9EJM7"/>
<evidence type="ECO:0000313" key="1">
    <source>
        <dbReference type="EMBL" id="EHL32437.1"/>
    </source>
</evidence>
<dbReference type="EMBL" id="JH413798">
    <property type="protein sequence ID" value="EHL32437.1"/>
    <property type="molecule type" value="Genomic_DNA"/>
</dbReference>
<evidence type="ECO:0000313" key="2">
    <source>
        <dbReference type="Proteomes" id="UP000002770"/>
    </source>
</evidence>
<name>G9EJM7_9GAMM</name>
<dbReference type="OrthoDB" id="9959365at2"/>
<dbReference type="RefSeq" id="WP_006869374.1">
    <property type="nucleotide sequence ID" value="NZ_JH413798.1"/>
</dbReference>
<dbReference type="HOGENOM" id="CLU_2717411_0_0_6"/>
<organism evidence="1 2">
    <name type="scientific">Legionella drancourtii LLAP12</name>
    <dbReference type="NCBI Taxonomy" id="658187"/>
    <lineage>
        <taxon>Bacteria</taxon>
        <taxon>Pseudomonadati</taxon>
        <taxon>Pseudomonadota</taxon>
        <taxon>Gammaproteobacteria</taxon>
        <taxon>Legionellales</taxon>
        <taxon>Legionellaceae</taxon>
        <taxon>Legionella</taxon>
    </lineage>
</organism>
<proteinExistence type="predicted"/>
<dbReference type="Proteomes" id="UP000002770">
    <property type="component" value="Unassembled WGS sequence"/>
</dbReference>
<gene>
    <name evidence="1" type="ORF">LDG_5393</name>
</gene>
<dbReference type="STRING" id="658187.LDG_5393"/>
<reference evidence="1 2" key="1">
    <citation type="journal article" date="2011" name="BMC Genomics">
        <title>Insight into cross-talk between intra-amoebal pathogens.</title>
        <authorList>
            <person name="Gimenez G."/>
            <person name="Bertelli C."/>
            <person name="Moliner C."/>
            <person name="Robert C."/>
            <person name="Raoult D."/>
            <person name="Fournier P.E."/>
            <person name="Greub G."/>
        </authorList>
    </citation>
    <scope>NUCLEOTIDE SEQUENCE [LARGE SCALE GENOMIC DNA]</scope>
    <source>
        <strain evidence="1 2">LLAP12</strain>
    </source>
</reference>
<accession>G9EJM7</accession>
<sequence>MTRITYSRETLLRYNTPACQIAPAVIPKELRITQYPNIATLFNNRHGSACRPDVRKRFNHDLDPSCGAAVVV</sequence>
<dbReference type="AlphaFoldDB" id="G9EJM7"/>